<dbReference type="PROSITE" id="PS00397">
    <property type="entry name" value="RECOMBINASES_1"/>
    <property type="match status" value="1"/>
</dbReference>
<accession>K2A3B7</accession>
<keyword evidence="2" id="KW-0238">DNA-binding</keyword>
<dbReference type="InterPro" id="IPR050639">
    <property type="entry name" value="SSR_resolvase"/>
</dbReference>
<evidence type="ECO:0000259" key="7">
    <source>
        <dbReference type="PROSITE" id="PS51736"/>
    </source>
</evidence>
<reference evidence="9" key="1">
    <citation type="journal article" date="2012" name="Science">
        <title>Fermentation, hydrogen, and sulfur metabolism in multiple uncultivated bacterial phyla.</title>
        <authorList>
            <person name="Wrighton K.C."/>
            <person name="Thomas B.C."/>
            <person name="Sharon I."/>
            <person name="Miller C.S."/>
            <person name="Castelle C.J."/>
            <person name="VerBerkmoes N.C."/>
            <person name="Wilkins M.J."/>
            <person name="Hettich R.L."/>
            <person name="Lipton M.S."/>
            <person name="Williams K.H."/>
            <person name="Long P.E."/>
            <person name="Banfield J.F."/>
        </authorList>
    </citation>
    <scope>NUCLEOTIDE SEQUENCE [LARGE SCALE GENOMIC DNA]</scope>
</reference>
<feature type="domain" description="Resolvase/invertase-type recombinase catalytic" evidence="7">
    <location>
        <begin position="10"/>
        <end position="162"/>
    </location>
</feature>
<dbReference type="InterPro" id="IPR006118">
    <property type="entry name" value="Recombinase_CS"/>
</dbReference>
<dbReference type="GO" id="GO:0003677">
    <property type="term" value="F:DNA binding"/>
    <property type="evidence" value="ECO:0007669"/>
    <property type="project" value="UniProtKB-KW"/>
</dbReference>
<feature type="region of interest" description="Disordered" evidence="6">
    <location>
        <begin position="546"/>
        <end position="565"/>
    </location>
</feature>
<dbReference type="SUPFAM" id="SSF53041">
    <property type="entry name" value="Resolvase-like"/>
    <property type="match status" value="1"/>
</dbReference>
<dbReference type="Gene3D" id="3.90.1750.20">
    <property type="entry name" value="Putative Large Serine Recombinase, Chain B, Domain 2"/>
    <property type="match status" value="1"/>
</dbReference>
<dbReference type="PROSITE" id="PS51737">
    <property type="entry name" value="RECOMBINASE_DNA_BIND"/>
    <property type="match status" value="1"/>
</dbReference>
<keyword evidence="3" id="KW-0233">DNA recombination</keyword>
<evidence type="ECO:0000259" key="8">
    <source>
        <dbReference type="PROSITE" id="PS51737"/>
    </source>
</evidence>
<evidence type="ECO:0008006" key="10">
    <source>
        <dbReference type="Google" id="ProtNLM"/>
    </source>
</evidence>
<comment type="caution">
    <text evidence="9">The sequence shown here is derived from an EMBL/GenBank/DDBJ whole genome shotgun (WGS) entry which is preliminary data.</text>
</comment>
<dbReference type="PROSITE" id="PS51736">
    <property type="entry name" value="RECOMBINASES_3"/>
    <property type="match status" value="1"/>
</dbReference>
<dbReference type="CDD" id="cd00338">
    <property type="entry name" value="Ser_Recombinase"/>
    <property type="match status" value="1"/>
</dbReference>
<gene>
    <name evidence="9" type="ORF">ACD_71C00113G0001</name>
</gene>
<evidence type="ECO:0000313" key="9">
    <source>
        <dbReference type="EMBL" id="EKD44519.1"/>
    </source>
</evidence>
<dbReference type="Pfam" id="PF07508">
    <property type="entry name" value="Recombinase"/>
    <property type="match status" value="1"/>
</dbReference>
<dbReference type="InterPro" id="IPR011109">
    <property type="entry name" value="DNA_bind_recombinase_dom"/>
</dbReference>
<dbReference type="InterPro" id="IPR006119">
    <property type="entry name" value="Resolv_N"/>
</dbReference>
<evidence type="ECO:0000256" key="4">
    <source>
        <dbReference type="PIRSR" id="PIRSR606118-50"/>
    </source>
</evidence>
<feature type="domain" description="Recombinase" evidence="8">
    <location>
        <begin position="171"/>
        <end position="300"/>
    </location>
</feature>
<evidence type="ECO:0000256" key="2">
    <source>
        <dbReference type="ARBA" id="ARBA00023125"/>
    </source>
</evidence>
<dbReference type="PANTHER" id="PTHR30461:SF23">
    <property type="entry name" value="DNA RECOMBINASE-RELATED"/>
    <property type="match status" value="1"/>
</dbReference>
<dbReference type="Pfam" id="PF00239">
    <property type="entry name" value="Resolvase"/>
    <property type="match status" value="1"/>
</dbReference>
<organism evidence="9">
    <name type="scientific">uncultured bacterium</name>
    <name type="common">gcode 4</name>
    <dbReference type="NCBI Taxonomy" id="1234023"/>
    <lineage>
        <taxon>Bacteria</taxon>
        <taxon>environmental samples</taxon>
    </lineage>
</organism>
<dbReference type="PANTHER" id="PTHR30461">
    <property type="entry name" value="DNA-INVERTASE FROM LAMBDOID PROPHAGE"/>
    <property type="match status" value="1"/>
</dbReference>
<evidence type="ECO:0000256" key="5">
    <source>
        <dbReference type="PROSITE-ProRule" id="PRU10137"/>
    </source>
</evidence>
<dbReference type="SMART" id="SM00857">
    <property type="entry name" value="Resolvase"/>
    <property type="match status" value="1"/>
</dbReference>
<dbReference type="InterPro" id="IPR038109">
    <property type="entry name" value="DNA_bind_recomb_sf"/>
</dbReference>
<dbReference type="AlphaFoldDB" id="K2A3B7"/>
<dbReference type="EMBL" id="AMFJ01028844">
    <property type="protein sequence ID" value="EKD44519.1"/>
    <property type="molecule type" value="Genomic_DNA"/>
</dbReference>
<evidence type="ECO:0000256" key="1">
    <source>
        <dbReference type="ARBA" id="ARBA00022908"/>
    </source>
</evidence>
<dbReference type="Gene3D" id="3.40.50.1390">
    <property type="entry name" value="Resolvase, N-terminal catalytic domain"/>
    <property type="match status" value="1"/>
</dbReference>
<dbReference type="InterPro" id="IPR036162">
    <property type="entry name" value="Resolvase-like_N_sf"/>
</dbReference>
<dbReference type="GO" id="GO:0000150">
    <property type="term" value="F:DNA strand exchange activity"/>
    <property type="evidence" value="ECO:0007669"/>
    <property type="project" value="InterPro"/>
</dbReference>
<dbReference type="GO" id="GO:0015074">
    <property type="term" value="P:DNA integration"/>
    <property type="evidence" value="ECO:0007669"/>
    <property type="project" value="UniProtKB-KW"/>
</dbReference>
<protein>
    <recommendedName>
        <fullName evidence="10">Resolvase protein</fullName>
    </recommendedName>
</protein>
<keyword evidence="1" id="KW-0229">DNA integration</keyword>
<feature type="active site" description="O-(5'-phospho-DNA)-serine intermediate" evidence="4 5">
    <location>
        <position position="18"/>
    </location>
</feature>
<name>K2A3B7_9BACT</name>
<evidence type="ECO:0000256" key="6">
    <source>
        <dbReference type="SAM" id="MobiDB-lite"/>
    </source>
</evidence>
<evidence type="ECO:0000256" key="3">
    <source>
        <dbReference type="ARBA" id="ARBA00023172"/>
    </source>
</evidence>
<proteinExistence type="predicted"/>
<sequence>MFESTLKNPRCAIYCRVSTEDQANNGTSIDTQREEVLKFIQGDAINGTVNERKHIYIDEGFSGTTDDRPELQRMIKDAKNGEFDLVVVKRLDRFFRKISLASKYLEVLNQCDVKFRSASETFDTSNVMGKVIFEILSVFAGMEAGLIRDRTITGKRKRAKDWFFVGGCIAPYWYDLVDRKLFINHPEAEVVRRIFNMYTKERKGVSEISAILTAEGSPIRSVWKKKSGWAIKTYWSWNFIYKILDNTMYYGKYYYGRRLKKKITEDIWGIPKTRIEYSMNPESQWIGLDCPIILGSNEQEAREIYDIASKIKGENKKSGKFGDYLFSGKIKCDLTGYTYIGSRNRHWTACYKLHQSKSKQNFDKKIGVQVLEEELVEMVIEFLNELIGIPNAKLESLLREKVYRDDRIQSLLDEISKIDERSEKIRSQIINLTEFIADCDSSVTEDFKEKTKKLWQERKVLFERKIEIEGILKSMEKAKLNAETVREQFKKIKANLSTLPYETKKDLAKSITETIWVDADRHYRFELSISEDIKKYFDNGDDSNIIGGEVNPKKPRKPRGPSGWSSIPAWSNIGWMDITPWNIDDGGHKFEWWVINLLSLPLCT</sequence>